<protein>
    <recommendedName>
        <fullName evidence="3">DUF1289 domain-containing protein</fullName>
    </recommendedName>
</protein>
<dbReference type="InterPro" id="IPR010710">
    <property type="entry name" value="DUF1289"/>
</dbReference>
<evidence type="ECO:0000313" key="2">
    <source>
        <dbReference type="Proteomes" id="UP000532440"/>
    </source>
</evidence>
<name>A0A7W8HLM2_9BURK</name>
<evidence type="ECO:0008006" key="3">
    <source>
        <dbReference type="Google" id="ProtNLM"/>
    </source>
</evidence>
<sequence length="85" mass="9144">MTQLFRPNGPRPGPVPSPCISICRMDAQTGLCEGCLRTLDEIADWGAMPDARRRTVLEAVDARRAAIEAADHARFDEPAPAARGG</sequence>
<keyword evidence="2" id="KW-1185">Reference proteome</keyword>
<dbReference type="AlphaFoldDB" id="A0A7W8HLM2"/>
<proteinExistence type="predicted"/>
<dbReference type="Proteomes" id="UP000532440">
    <property type="component" value="Unassembled WGS sequence"/>
</dbReference>
<dbReference type="EMBL" id="JACHGB010000006">
    <property type="protein sequence ID" value="MBB5273383.1"/>
    <property type="molecule type" value="Genomic_DNA"/>
</dbReference>
<accession>A0A7W8HLM2</accession>
<dbReference type="PANTHER" id="PTHR35175">
    <property type="entry name" value="DUF1289 DOMAIN-CONTAINING PROTEIN"/>
    <property type="match status" value="1"/>
</dbReference>
<evidence type="ECO:0000313" key="1">
    <source>
        <dbReference type="EMBL" id="MBB5273383.1"/>
    </source>
</evidence>
<gene>
    <name evidence="1" type="ORF">HNQ70_003411</name>
</gene>
<reference evidence="1 2" key="1">
    <citation type="submission" date="2020-08" db="EMBL/GenBank/DDBJ databases">
        <title>Genomic Encyclopedia of Type Strains, Phase IV (KMG-IV): sequencing the most valuable type-strain genomes for metagenomic binning, comparative biology and taxonomic classification.</title>
        <authorList>
            <person name="Goeker M."/>
        </authorList>
    </citation>
    <scope>NUCLEOTIDE SEQUENCE [LARGE SCALE GENOMIC DNA]</scope>
    <source>
        <strain evidence="1 2">DSM 29781</strain>
    </source>
</reference>
<dbReference type="PANTHER" id="PTHR35175:SF2">
    <property type="entry name" value="DUF1289 DOMAIN-CONTAINING PROTEIN"/>
    <property type="match status" value="1"/>
</dbReference>
<organism evidence="1 2">
    <name type="scientific">Quisquiliibacterium transsilvanicum</name>
    <dbReference type="NCBI Taxonomy" id="1549638"/>
    <lineage>
        <taxon>Bacteria</taxon>
        <taxon>Pseudomonadati</taxon>
        <taxon>Pseudomonadota</taxon>
        <taxon>Betaproteobacteria</taxon>
        <taxon>Burkholderiales</taxon>
        <taxon>Burkholderiaceae</taxon>
        <taxon>Quisquiliibacterium</taxon>
    </lineage>
</organism>
<dbReference type="RefSeq" id="WP_183969859.1">
    <property type="nucleotide sequence ID" value="NZ_BAABEW010000024.1"/>
</dbReference>
<comment type="caution">
    <text evidence="1">The sequence shown here is derived from an EMBL/GenBank/DDBJ whole genome shotgun (WGS) entry which is preliminary data.</text>
</comment>
<dbReference type="Pfam" id="PF06945">
    <property type="entry name" value="DUF1289"/>
    <property type="match status" value="1"/>
</dbReference>